<evidence type="ECO:0008006" key="8">
    <source>
        <dbReference type="Google" id="ProtNLM"/>
    </source>
</evidence>
<organism evidence="6 7">
    <name type="scientific">Sutterella megalosphaeroides</name>
    <dbReference type="NCBI Taxonomy" id="2494234"/>
    <lineage>
        <taxon>Bacteria</taxon>
        <taxon>Pseudomonadati</taxon>
        <taxon>Pseudomonadota</taxon>
        <taxon>Betaproteobacteria</taxon>
        <taxon>Burkholderiales</taxon>
        <taxon>Sutterellaceae</taxon>
        <taxon>Sutterella</taxon>
    </lineage>
</organism>
<dbReference type="Gene3D" id="1.10.10.10">
    <property type="entry name" value="Winged helix-like DNA-binding domain superfamily/Winged helix DNA-binding domain"/>
    <property type="match status" value="1"/>
</dbReference>
<dbReference type="OrthoDB" id="8066003at2"/>
<dbReference type="Pfam" id="PF07729">
    <property type="entry name" value="FCD"/>
    <property type="match status" value="1"/>
</dbReference>
<dbReference type="AlphaFoldDB" id="A0A2Z6I8Q3"/>
<keyword evidence="3" id="KW-0804">Transcription</keyword>
<dbReference type="Proteomes" id="UP000271003">
    <property type="component" value="Chromosome"/>
</dbReference>
<feature type="domain" description="HTH gntR-type" evidence="4">
    <location>
        <begin position="6"/>
        <end position="64"/>
    </location>
</feature>
<dbReference type="SMART" id="SM00895">
    <property type="entry name" value="FCD"/>
    <property type="match status" value="1"/>
</dbReference>
<dbReference type="EMBL" id="AP018786">
    <property type="protein sequence ID" value="BBF22779.1"/>
    <property type="molecule type" value="Genomic_DNA"/>
</dbReference>
<evidence type="ECO:0000256" key="2">
    <source>
        <dbReference type="ARBA" id="ARBA00023125"/>
    </source>
</evidence>
<dbReference type="InterPro" id="IPR011711">
    <property type="entry name" value="GntR_C"/>
</dbReference>
<evidence type="ECO:0000259" key="5">
    <source>
        <dbReference type="SMART" id="SM00895"/>
    </source>
</evidence>
<dbReference type="KEGG" id="sutt:SUTMEG_06700"/>
<reference evidence="6 7" key="1">
    <citation type="journal article" date="2018" name="Int. J. Syst. Evol. Microbiol.">
        <title>Mesosutterella multiformis gen. nov., sp. nov., a member of the family Sutterellaceae and Sutterella megalosphaeroides sp. nov., isolated from human faeces.</title>
        <authorList>
            <person name="Sakamoto M."/>
            <person name="Ikeyama N."/>
            <person name="Kunihiro T."/>
            <person name="Iino T."/>
            <person name="Yuki M."/>
            <person name="Ohkuma M."/>
        </authorList>
    </citation>
    <scope>NUCLEOTIDE SEQUENCE [LARGE SCALE GENOMIC DNA]</scope>
    <source>
        <strain evidence="6 7">6FBBBH3</strain>
    </source>
</reference>
<keyword evidence="1" id="KW-0805">Transcription regulation</keyword>
<dbReference type="SUPFAM" id="SSF46785">
    <property type="entry name" value="Winged helix' DNA-binding domain"/>
    <property type="match status" value="1"/>
</dbReference>
<evidence type="ECO:0000313" key="6">
    <source>
        <dbReference type="EMBL" id="BBF22779.1"/>
    </source>
</evidence>
<dbReference type="InterPro" id="IPR036390">
    <property type="entry name" value="WH_DNA-bd_sf"/>
</dbReference>
<accession>A0A2Z6I8Q3</accession>
<dbReference type="InterPro" id="IPR036388">
    <property type="entry name" value="WH-like_DNA-bd_sf"/>
</dbReference>
<feature type="domain" description="GntR C-terminal" evidence="5">
    <location>
        <begin position="89"/>
        <end position="212"/>
    </location>
</feature>
<keyword evidence="2" id="KW-0238">DNA-binding</keyword>
<dbReference type="InterPro" id="IPR008920">
    <property type="entry name" value="TF_FadR/GntR_C"/>
</dbReference>
<dbReference type="PANTHER" id="PTHR43537:SF24">
    <property type="entry name" value="GLUCONATE OPERON TRANSCRIPTIONAL REPRESSOR"/>
    <property type="match status" value="1"/>
</dbReference>
<dbReference type="Gene3D" id="1.20.120.530">
    <property type="entry name" value="GntR ligand-binding domain-like"/>
    <property type="match status" value="1"/>
</dbReference>
<evidence type="ECO:0000256" key="3">
    <source>
        <dbReference type="ARBA" id="ARBA00023163"/>
    </source>
</evidence>
<dbReference type="GO" id="GO:0003677">
    <property type="term" value="F:DNA binding"/>
    <property type="evidence" value="ECO:0007669"/>
    <property type="project" value="UniProtKB-KW"/>
</dbReference>
<proteinExistence type="predicted"/>
<dbReference type="RefSeq" id="WP_120176456.1">
    <property type="nucleotide sequence ID" value="NZ_AP018786.1"/>
</dbReference>
<evidence type="ECO:0000313" key="7">
    <source>
        <dbReference type="Proteomes" id="UP000271003"/>
    </source>
</evidence>
<dbReference type="SUPFAM" id="SSF48008">
    <property type="entry name" value="GntR ligand-binding domain-like"/>
    <property type="match status" value="1"/>
</dbReference>
<dbReference type="GO" id="GO:0003700">
    <property type="term" value="F:DNA-binding transcription factor activity"/>
    <property type="evidence" value="ECO:0007669"/>
    <property type="project" value="InterPro"/>
</dbReference>
<sequence length="227" mass="26130">MNDDTLFQDIFQLLRQQSREEGKVDTEVQLAERFKVSRFRVRRVLDRLTDMGVIARAQKRGVTLMPYSPNLLASQIYDHLSIASFDGYEIGEARTSTELEILPLAMKRMTPVIFGDLEEKLNRMARCTEFHGAVLKLYFECHRTILNAAGNRILYGYAYALALHHDRVLQSHLHHDHETVMQLLNGMRELVSYARAGKLEAARETLREMLETESSYVVALGREENAD</sequence>
<dbReference type="Pfam" id="PF00392">
    <property type="entry name" value="GntR"/>
    <property type="match status" value="1"/>
</dbReference>
<dbReference type="SMART" id="SM00345">
    <property type="entry name" value="HTH_GNTR"/>
    <property type="match status" value="1"/>
</dbReference>
<gene>
    <name evidence="6" type="ORF">SUTMEG_06700</name>
</gene>
<evidence type="ECO:0000259" key="4">
    <source>
        <dbReference type="SMART" id="SM00345"/>
    </source>
</evidence>
<protein>
    <recommendedName>
        <fullName evidence="8">GntR family transcriptional regulator</fullName>
    </recommendedName>
</protein>
<evidence type="ECO:0000256" key="1">
    <source>
        <dbReference type="ARBA" id="ARBA00023015"/>
    </source>
</evidence>
<dbReference type="InterPro" id="IPR000524">
    <property type="entry name" value="Tscrpt_reg_HTH_GntR"/>
</dbReference>
<keyword evidence="7" id="KW-1185">Reference proteome</keyword>
<dbReference type="PANTHER" id="PTHR43537">
    <property type="entry name" value="TRANSCRIPTIONAL REGULATOR, GNTR FAMILY"/>
    <property type="match status" value="1"/>
</dbReference>
<name>A0A2Z6I8Q3_9BURK</name>